<dbReference type="Proteomes" id="UP001221686">
    <property type="component" value="Unassembled WGS sequence"/>
</dbReference>
<reference evidence="3 4" key="1">
    <citation type="submission" date="2022-11" db="EMBL/GenBank/DDBJ databases">
        <title>Minimal conservation of predation-associated metabolite biosynthetic gene clusters underscores biosynthetic potential of Myxococcota including descriptions for ten novel species: Archangium lansinium sp. nov., Myxococcus landrumus sp. nov., Nannocystis bai.</title>
        <authorList>
            <person name="Ahearne A."/>
            <person name="Stevens C."/>
            <person name="Dowd S."/>
        </authorList>
    </citation>
    <scope>NUCLEOTIDE SEQUENCE [LARGE SCALE GENOMIC DNA]</scope>
    <source>
        <strain evidence="3 4">BB15-2</strain>
    </source>
</reference>
<gene>
    <name evidence="3" type="ORF">POL25_18440</name>
</gene>
<feature type="compositionally biased region" description="Low complexity" evidence="1">
    <location>
        <begin position="67"/>
        <end position="94"/>
    </location>
</feature>
<feature type="signal peptide" evidence="2">
    <location>
        <begin position="1"/>
        <end position="20"/>
    </location>
</feature>
<feature type="chain" id="PRO_5045882452" evidence="2">
    <location>
        <begin position="21"/>
        <end position="248"/>
    </location>
</feature>
<name>A0ABT5DZ38_9BACT</name>
<accession>A0ABT5DZ38</accession>
<proteinExistence type="predicted"/>
<organism evidence="3 4">
    <name type="scientific">Nannocystis bainbridge</name>
    <dbReference type="NCBI Taxonomy" id="2995303"/>
    <lineage>
        <taxon>Bacteria</taxon>
        <taxon>Pseudomonadati</taxon>
        <taxon>Myxococcota</taxon>
        <taxon>Polyangia</taxon>
        <taxon>Nannocystales</taxon>
        <taxon>Nannocystaceae</taxon>
        <taxon>Nannocystis</taxon>
    </lineage>
</organism>
<evidence type="ECO:0000313" key="4">
    <source>
        <dbReference type="Proteomes" id="UP001221686"/>
    </source>
</evidence>
<keyword evidence="2" id="KW-0732">Signal</keyword>
<dbReference type="EMBL" id="JAQNDL010000002">
    <property type="protein sequence ID" value="MDC0718889.1"/>
    <property type="molecule type" value="Genomic_DNA"/>
</dbReference>
<keyword evidence="4" id="KW-1185">Reference proteome</keyword>
<dbReference type="PROSITE" id="PS51257">
    <property type="entry name" value="PROKAR_LIPOPROTEIN"/>
    <property type="match status" value="1"/>
</dbReference>
<evidence type="ECO:0000313" key="3">
    <source>
        <dbReference type="EMBL" id="MDC0718889.1"/>
    </source>
</evidence>
<comment type="caution">
    <text evidence="3">The sequence shown here is derived from an EMBL/GenBank/DDBJ whole genome shotgun (WGS) entry which is preliminary data.</text>
</comment>
<dbReference type="RefSeq" id="WP_272087398.1">
    <property type="nucleotide sequence ID" value="NZ_JAQNDL010000002.1"/>
</dbReference>
<sequence>MTSRSYVSTLALLLFTGACGDDDDAPETTDATAEASTTDAASSTTETAPTTTEAPTTSTTEDGETTGDGTTGDTTTGDATTGDATTGPDTTTGEVDPDALSACQAYCERWEACGFQPDLAGCIEGCADNQIGLAGACKQANLEVLGCFTALGCEDLLGSIEQGGPCSEQEAAVTDVCAGDECSQSMSTSDDACELQIECMDAPLRQMICDGSTCTCLEGGVELGECASEDVCATGDAVLAEAARCCGF</sequence>
<evidence type="ECO:0000256" key="2">
    <source>
        <dbReference type="SAM" id="SignalP"/>
    </source>
</evidence>
<feature type="region of interest" description="Disordered" evidence="1">
    <location>
        <begin position="24"/>
        <end position="95"/>
    </location>
</feature>
<feature type="compositionally biased region" description="Low complexity" evidence="1">
    <location>
        <begin position="28"/>
        <end position="60"/>
    </location>
</feature>
<evidence type="ECO:0000256" key="1">
    <source>
        <dbReference type="SAM" id="MobiDB-lite"/>
    </source>
</evidence>
<protein>
    <submittedName>
        <fullName evidence="3">Uncharacterized protein</fullName>
    </submittedName>
</protein>